<accession>A0ABX1DAA3</accession>
<feature type="signal peptide" evidence="1">
    <location>
        <begin position="1"/>
        <end position="23"/>
    </location>
</feature>
<comment type="caution">
    <text evidence="2">The sequence shown here is derived from an EMBL/GenBank/DDBJ whole genome shotgun (WGS) entry which is preliminary data.</text>
</comment>
<feature type="chain" id="PRO_5045224720" evidence="1">
    <location>
        <begin position="24"/>
        <end position="268"/>
    </location>
</feature>
<evidence type="ECO:0000313" key="3">
    <source>
        <dbReference type="Proteomes" id="UP000760545"/>
    </source>
</evidence>
<evidence type="ECO:0000313" key="2">
    <source>
        <dbReference type="EMBL" id="NJX13953.1"/>
    </source>
</evidence>
<reference evidence="2 3" key="1">
    <citation type="submission" date="2020-03" db="EMBL/GenBank/DDBJ databases">
        <title>Tamlana sp. nov, isolated from XXX.</title>
        <authorList>
            <person name="Cao W.R."/>
        </authorList>
    </citation>
    <scope>NUCLEOTIDE SEQUENCE [LARGE SCALE GENOMIC DNA]</scope>
    <source>
        <strain evidence="2 3">HST1-43</strain>
    </source>
</reference>
<keyword evidence="3" id="KW-1185">Reference proteome</keyword>
<dbReference type="EMBL" id="JAAVJS010000001">
    <property type="protein sequence ID" value="NJX13953.1"/>
    <property type="molecule type" value="Genomic_DNA"/>
</dbReference>
<organism evidence="2 3">
    <name type="scientific">Tamlana crocina</name>
    <dbReference type="NCBI Taxonomy" id="393006"/>
    <lineage>
        <taxon>Bacteria</taxon>
        <taxon>Pseudomonadati</taxon>
        <taxon>Bacteroidota</taxon>
        <taxon>Flavobacteriia</taxon>
        <taxon>Flavobacteriales</taxon>
        <taxon>Flavobacteriaceae</taxon>
        <taxon>Tamlana</taxon>
    </lineage>
</organism>
<dbReference type="Proteomes" id="UP000760545">
    <property type="component" value="Unassembled WGS sequence"/>
</dbReference>
<sequence length="268" mass="29887">MKTKLLQLACSTFLLLLTSNIYAQLLDPDYASNYVQTALESDYAHQQPVSHNNDLGEIPEALDPFNFIEANNPKTLEEMATLETHDPATAMAFVQTMLAFGAGFGFNSDQTLWCLHASYFMQLAMFSKSALYGSLGFVYSGISTDFYTANFIDFQLKLLMFTALAQNNLVHFMYGAMLGYGLGADKFKSGGGTTDITRLTAALVLGLNIYLTTRWMLMIQTNALAYQSQTNKPESGGEFKDDFTWGAFNKNNAIIISLIYKFNRVNRQ</sequence>
<evidence type="ECO:0000256" key="1">
    <source>
        <dbReference type="SAM" id="SignalP"/>
    </source>
</evidence>
<protein>
    <submittedName>
        <fullName evidence="2">Uncharacterized protein</fullName>
    </submittedName>
</protein>
<keyword evidence="1" id="KW-0732">Signal</keyword>
<dbReference type="RefSeq" id="WP_167916211.1">
    <property type="nucleotide sequence ID" value="NZ_JAAVJS010000001.1"/>
</dbReference>
<name>A0ABX1DAA3_9FLAO</name>
<gene>
    <name evidence="2" type="ORF">HC176_00445</name>
</gene>
<proteinExistence type="predicted"/>